<reference evidence="2" key="2">
    <citation type="submission" date="2021-03" db="EMBL/GenBank/DDBJ databases">
        <title>Complete genome sequence of Burkholderia seminalis 869T2.</title>
        <authorList>
            <person name="Hung S.-H."/>
            <person name="Huang C.-T."/>
            <person name="Huang C.-C."/>
            <person name="Kuo C.-H."/>
        </authorList>
    </citation>
    <scope>NUCLEOTIDE SEQUENCE</scope>
    <source>
        <strain evidence="2">869T2</strain>
    </source>
</reference>
<dbReference type="EMBL" id="CP072521">
    <property type="protein sequence ID" value="QTO22726.1"/>
    <property type="molecule type" value="Genomic_DNA"/>
</dbReference>
<dbReference type="RefSeq" id="WP_154233832.1">
    <property type="nucleotide sequence ID" value="NZ_CP072521.1"/>
</dbReference>
<dbReference type="Proteomes" id="UP000027834">
    <property type="component" value="Chromosome 2"/>
</dbReference>
<name>A0A8A8DDJ3_9BURK</name>
<reference evidence="2" key="1">
    <citation type="submission" date="2014-04" db="EMBL/GenBank/DDBJ databases">
        <authorList>
            <person name="Ho Y.-N."/>
            <person name="Huang C.-C."/>
        </authorList>
    </citation>
    <scope>NUCLEOTIDE SEQUENCE</scope>
    <source>
        <strain evidence="2">869T2</strain>
    </source>
</reference>
<organism evidence="2 3">
    <name type="scientific">Burkholderia seminalis</name>
    <dbReference type="NCBI Taxonomy" id="488731"/>
    <lineage>
        <taxon>Bacteria</taxon>
        <taxon>Pseudomonadati</taxon>
        <taxon>Pseudomonadota</taxon>
        <taxon>Betaproteobacteria</taxon>
        <taxon>Burkholderiales</taxon>
        <taxon>Burkholderiaceae</taxon>
        <taxon>Burkholderia</taxon>
        <taxon>Burkholderia cepacia complex</taxon>
    </lineage>
</organism>
<protein>
    <submittedName>
        <fullName evidence="2">Uncharacterized protein</fullName>
    </submittedName>
</protein>
<sequence>MVKLLRVGRETKVRRKYRNALRARGRRRGERTFPDPARVLHKTDMSRGVRARPAVFT</sequence>
<dbReference type="AlphaFoldDB" id="A0A8A8DDJ3"/>
<gene>
    <name evidence="2" type="ORF">DT99_022910</name>
</gene>
<proteinExistence type="predicted"/>
<evidence type="ECO:0000313" key="2">
    <source>
        <dbReference type="EMBL" id="QTO22726.1"/>
    </source>
</evidence>
<keyword evidence="3" id="KW-1185">Reference proteome</keyword>
<accession>A0A8A8DDJ3</accession>
<evidence type="ECO:0000313" key="3">
    <source>
        <dbReference type="Proteomes" id="UP000027834"/>
    </source>
</evidence>
<feature type="region of interest" description="Disordered" evidence="1">
    <location>
        <begin position="23"/>
        <end position="57"/>
    </location>
</feature>
<evidence type="ECO:0000256" key="1">
    <source>
        <dbReference type="SAM" id="MobiDB-lite"/>
    </source>
</evidence>